<dbReference type="PROSITE" id="PS50983">
    <property type="entry name" value="FE_B12_PBP"/>
    <property type="match status" value="1"/>
</dbReference>
<comment type="caution">
    <text evidence="4">The sequence shown here is derived from an EMBL/GenBank/DDBJ whole genome shotgun (WGS) entry which is preliminary data.</text>
</comment>
<dbReference type="Gene3D" id="3.40.50.1980">
    <property type="entry name" value="Nitrogenase molybdenum iron protein domain"/>
    <property type="match status" value="2"/>
</dbReference>
<evidence type="ECO:0000256" key="2">
    <source>
        <dbReference type="ARBA" id="ARBA00022729"/>
    </source>
</evidence>
<dbReference type="PANTHER" id="PTHR30535:SF35">
    <property type="entry name" value="PERIPLASMIC BINDING PROTEIN"/>
    <property type="match status" value="1"/>
</dbReference>
<dbReference type="RefSeq" id="WP_343816006.1">
    <property type="nucleotide sequence ID" value="NZ_BAAADS010000025.1"/>
</dbReference>
<dbReference type="InterPro" id="IPR054828">
    <property type="entry name" value="Vit_B12_bind_prot"/>
</dbReference>
<dbReference type="InterPro" id="IPR002491">
    <property type="entry name" value="ABC_transptr_periplasmic_BD"/>
</dbReference>
<protein>
    <submittedName>
        <fullName evidence="4">Helical backbone metal receptor</fullName>
    </submittedName>
</protein>
<proteinExistence type="inferred from homology"/>
<dbReference type="Pfam" id="PF01497">
    <property type="entry name" value="Peripla_BP_2"/>
    <property type="match status" value="1"/>
</dbReference>
<feature type="domain" description="Fe/B12 periplasmic-binding" evidence="3">
    <location>
        <begin position="20"/>
        <end position="260"/>
    </location>
</feature>
<organism evidence="4 5">
    <name type="scientific">Virgibacillus siamensis</name>
    <dbReference type="NCBI Taxonomy" id="480071"/>
    <lineage>
        <taxon>Bacteria</taxon>
        <taxon>Bacillati</taxon>
        <taxon>Bacillota</taxon>
        <taxon>Bacilli</taxon>
        <taxon>Bacillales</taxon>
        <taxon>Bacillaceae</taxon>
        <taxon>Virgibacillus</taxon>
    </lineage>
</organism>
<keyword evidence="4" id="KW-0675">Receptor</keyword>
<keyword evidence="5" id="KW-1185">Reference proteome</keyword>
<name>A0ABN1GM06_9BACI</name>
<sequence>MRTVTDHLGREVNYAYPPKRIVSFAPAITETMYRLKLDEKIVGRTGFCIHPKDKVGQAKKVGGTKQVKLNRVHELQPDFIIVEKEENTKEMVEQLGQYYPVYCFEVQTVDDAYRMIHDLGDITDRNQEAATLNRDIQSAFKKLPNITGTRAAYVIWKNPYMVAGGETYINSLLQKIGFTNAFETYAGRYPEVTGEDFRQINPDYIFLATEPYPFKEKHFDEFQAMMPAAKLDIIDGEMFWYGGRMLDAVSYFNEKLSQIK</sequence>
<evidence type="ECO:0000259" key="3">
    <source>
        <dbReference type="PROSITE" id="PS50983"/>
    </source>
</evidence>
<gene>
    <name evidence="4" type="ORF">GCM10009001_34480</name>
</gene>
<evidence type="ECO:0000256" key="1">
    <source>
        <dbReference type="ARBA" id="ARBA00008814"/>
    </source>
</evidence>
<dbReference type="Proteomes" id="UP001500866">
    <property type="component" value="Unassembled WGS sequence"/>
</dbReference>
<evidence type="ECO:0000313" key="4">
    <source>
        <dbReference type="EMBL" id="GAA0614311.1"/>
    </source>
</evidence>
<dbReference type="InterPro" id="IPR050902">
    <property type="entry name" value="ABC_Transporter_SBP"/>
</dbReference>
<dbReference type="EMBL" id="BAAADS010000025">
    <property type="protein sequence ID" value="GAA0614311.1"/>
    <property type="molecule type" value="Genomic_DNA"/>
</dbReference>
<dbReference type="PANTHER" id="PTHR30535">
    <property type="entry name" value="VITAMIN B12-BINDING PROTEIN"/>
    <property type="match status" value="1"/>
</dbReference>
<evidence type="ECO:0000313" key="5">
    <source>
        <dbReference type="Proteomes" id="UP001500866"/>
    </source>
</evidence>
<dbReference type="NCBIfam" id="NF038402">
    <property type="entry name" value="TroA_like"/>
    <property type="match status" value="1"/>
</dbReference>
<keyword evidence="2" id="KW-0732">Signal</keyword>
<dbReference type="SUPFAM" id="SSF53807">
    <property type="entry name" value="Helical backbone' metal receptor"/>
    <property type="match status" value="1"/>
</dbReference>
<comment type="similarity">
    <text evidence="1">Belongs to the bacterial solute-binding protein 8 family.</text>
</comment>
<reference evidence="4 5" key="1">
    <citation type="journal article" date="2019" name="Int. J. Syst. Evol. Microbiol.">
        <title>The Global Catalogue of Microorganisms (GCM) 10K type strain sequencing project: providing services to taxonomists for standard genome sequencing and annotation.</title>
        <authorList>
            <consortium name="The Broad Institute Genomics Platform"/>
            <consortium name="The Broad Institute Genome Sequencing Center for Infectious Disease"/>
            <person name="Wu L."/>
            <person name="Ma J."/>
        </authorList>
    </citation>
    <scope>NUCLEOTIDE SEQUENCE [LARGE SCALE GENOMIC DNA]</scope>
    <source>
        <strain evidence="4 5">JCM 15395</strain>
    </source>
</reference>
<accession>A0ABN1GM06</accession>